<gene>
    <name evidence="2" type="ORF">GCM10010503_53970</name>
</gene>
<comment type="caution">
    <text evidence="2">The sequence shown here is derived from an EMBL/GenBank/DDBJ whole genome shotgun (WGS) entry which is preliminary data.</text>
</comment>
<evidence type="ECO:0000256" key="1">
    <source>
        <dbReference type="SAM" id="Phobius"/>
    </source>
</evidence>
<accession>A0A918JBA9</accession>
<reference evidence="2" key="2">
    <citation type="submission" date="2020-09" db="EMBL/GenBank/DDBJ databases">
        <authorList>
            <person name="Sun Q."/>
            <person name="Ohkuma M."/>
        </authorList>
    </citation>
    <scope>NUCLEOTIDE SEQUENCE</scope>
    <source>
        <strain evidence="2">JCM 4490</strain>
    </source>
</reference>
<evidence type="ECO:0000313" key="2">
    <source>
        <dbReference type="EMBL" id="GGW69797.1"/>
    </source>
</evidence>
<keyword evidence="1" id="KW-0812">Transmembrane</keyword>
<protein>
    <submittedName>
        <fullName evidence="2">Cobalt transporter</fullName>
    </submittedName>
</protein>
<reference evidence="2" key="1">
    <citation type="journal article" date="2014" name="Int. J. Syst. Evol. Microbiol.">
        <title>Complete genome sequence of Corynebacterium casei LMG S-19264T (=DSM 44701T), isolated from a smear-ripened cheese.</title>
        <authorList>
            <consortium name="US DOE Joint Genome Institute (JGI-PGF)"/>
            <person name="Walter F."/>
            <person name="Albersmeier A."/>
            <person name="Kalinowski J."/>
            <person name="Ruckert C."/>
        </authorList>
    </citation>
    <scope>NUCLEOTIDE SEQUENCE</scope>
    <source>
        <strain evidence="2">JCM 4490</strain>
    </source>
</reference>
<feature type="transmembrane region" description="Helical" evidence="1">
    <location>
        <begin position="24"/>
        <end position="43"/>
    </location>
</feature>
<dbReference type="AlphaFoldDB" id="A0A918JBA9"/>
<keyword evidence="1" id="KW-0472">Membrane</keyword>
<evidence type="ECO:0000313" key="3">
    <source>
        <dbReference type="Proteomes" id="UP000620224"/>
    </source>
</evidence>
<dbReference type="EMBL" id="BMUE01000013">
    <property type="protein sequence ID" value="GGW69797.1"/>
    <property type="molecule type" value="Genomic_DNA"/>
</dbReference>
<keyword evidence="1" id="KW-1133">Transmembrane helix</keyword>
<dbReference type="InterPro" id="IPR012667">
    <property type="entry name" value="CbtB_put"/>
</dbReference>
<dbReference type="RefSeq" id="WP_190017951.1">
    <property type="nucleotide sequence ID" value="NZ_BMUE01000013.1"/>
</dbReference>
<dbReference type="Pfam" id="PF09489">
    <property type="entry name" value="CbtB"/>
    <property type="match status" value="1"/>
</dbReference>
<sequence length="73" mass="7762">MAQSVAQPTTVTTTAPAKLPVGAIAPWAVFFGILMLALLYFVGAEQGATSVMSGENVHEWVHDARHLLGFPCH</sequence>
<keyword evidence="3" id="KW-1185">Reference proteome</keyword>
<proteinExistence type="predicted"/>
<name>A0A918JBA9_9ACTN</name>
<organism evidence="2 3">
    <name type="scientific">Streptomyces lucensis JCM 4490</name>
    <dbReference type="NCBI Taxonomy" id="1306176"/>
    <lineage>
        <taxon>Bacteria</taxon>
        <taxon>Bacillati</taxon>
        <taxon>Actinomycetota</taxon>
        <taxon>Actinomycetes</taxon>
        <taxon>Kitasatosporales</taxon>
        <taxon>Streptomycetaceae</taxon>
        <taxon>Streptomyces</taxon>
    </lineage>
</organism>
<dbReference type="Proteomes" id="UP000620224">
    <property type="component" value="Unassembled WGS sequence"/>
</dbReference>